<dbReference type="AlphaFoldDB" id="A0A2S7MVC8"/>
<dbReference type="OrthoDB" id="2354098at2"/>
<proteinExistence type="predicted"/>
<dbReference type="Proteomes" id="UP000239663">
    <property type="component" value="Unassembled WGS sequence"/>
</dbReference>
<protein>
    <submittedName>
        <fullName evidence="1">NETI motif-containing protein</fullName>
    </submittedName>
</protein>
<comment type="caution">
    <text evidence="1">The sequence shown here is derived from an EMBL/GenBank/DDBJ whole genome shotgun (WGS) entry which is preliminary data.</text>
</comment>
<evidence type="ECO:0000313" key="2">
    <source>
        <dbReference type="Proteomes" id="UP000239663"/>
    </source>
</evidence>
<sequence>MAKPKKQRFELMDNETIDACLDRMKREGYFPVKRVEKPIFQEVISEGKTEYVPVSRQIIFEGRLIEQ</sequence>
<dbReference type="InterPro" id="IPR025930">
    <property type="entry name" value="NETI"/>
</dbReference>
<organism evidence="1 2">
    <name type="scientific">Pradoshia eiseniae</name>
    <dbReference type="NCBI Taxonomy" id="2064768"/>
    <lineage>
        <taxon>Bacteria</taxon>
        <taxon>Bacillati</taxon>
        <taxon>Bacillota</taxon>
        <taxon>Bacilli</taxon>
        <taxon>Bacillales</taxon>
        <taxon>Bacillaceae</taxon>
        <taxon>Pradoshia</taxon>
    </lineage>
</organism>
<dbReference type="Pfam" id="PF14044">
    <property type="entry name" value="NETI"/>
    <property type="match status" value="1"/>
</dbReference>
<reference evidence="1 2" key="1">
    <citation type="submission" date="2017-12" db="EMBL/GenBank/DDBJ databases">
        <title>Taxonomic description and draft genome of Pradoshia cofamensis Gen. nov., sp. nov., a thermotolerant bacillale isolated from anterior gut of earthworm Eisenia fetida.</title>
        <authorList>
            <person name="Saha T."/>
            <person name="Chakraborty R."/>
        </authorList>
    </citation>
    <scope>NUCLEOTIDE SEQUENCE [LARGE SCALE GENOMIC DNA]</scope>
    <source>
        <strain evidence="1 2">EAG3</strain>
    </source>
</reference>
<evidence type="ECO:0000313" key="1">
    <source>
        <dbReference type="EMBL" id="PQD93761.1"/>
    </source>
</evidence>
<name>A0A2S7MVC8_9BACI</name>
<dbReference type="EMBL" id="PKOZ01000023">
    <property type="protein sequence ID" value="PQD93761.1"/>
    <property type="molecule type" value="Genomic_DNA"/>
</dbReference>
<accession>A0A2S7MVC8</accession>
<gene>
    <name evidence="1" type="ORF">CYL18_18160</name>
</gene>
<keyword evidence="2" id="KW-1185">Reference proteome</keyword>